<dbReference type="GO" id="GO:0006360">
    <property type="term" value="P:transcription by RNA polymerase I"/>
    <property type="evidence" value="ECO:0007669"/>
    <property type="project" value="InterPro"/>
</dbReference>
<keyword evidence="3" id="KW-1185">Reference proteome</keyword>
<sequence length="249" mass="27612">MSNGKSLALSQNSFLQPPDARAAARDADDELAGKRQKRHATLFDAVAGRVNSHGFLTSGPYPSKRRDNASSSNRPVPPEEVLFRRVNAPDRFEETDFYFANESLPPHCALPSSELLGALHAYSADFYEHATIDRGHDDYHSLDETALVAMGILLEEMAKESLGETGDMVLVEGEEIPADEERLPSRVGRQMGRKRANTGQSMIMPSSGDDLEPVSQKRRPKKRKLGKRDWRADTTDMDTEADEGRGVWA</sequence>
<dbReference type="EMBL" id="KZ825995">
    <property type="protein sequence ID" value="PYH90148.1"/>
    <property type="molecule type" value="Genomic_DNA"/>
</dbReference>
<proteinExistence type="predicted"/>
<dbReference type="OrthoDB" id="2565191at2759"/>
<protein>
    <submittedName>
        <fullName evidence="2">Uncharacterized protein</fullName>
    </submittedName>
</protein>
<reference evidence="2 3" key="1">
    <citation type="submission" date="2018-02" db="EMBL/GenBank/DDBJ databases">
        <title>The genomes of Aspergillus section Nigri reveals drivers in fungal speciation.</title>
        <authorList>
            <consortium name="DOE Joint Genome Institute"/>
            <person name="Vesth T.C."/>
            <person name="Nybo J."/>
            <person name="Theobald S."/>
            <person name="Brandl J."/>
            <person name="Frisvad J.C."/>
            <person name="Nielsen K.F."/>
            <person name="Lyhne E.K."/>
            <person name="Kogle M.E."/>
            <person name="Kuo A."/>
            <person name="Riley R."/>
            <person name="Clum A."/>
            <person name="Nolan M."/>
            <person name="Lipzen A."/>
            <person name="Salamov A."/>
            <person name="Henrissat B."/>
            <person name="Wiebenga A."/>
            <person name="De vries R.P."/>
            <person name="Grigoriev I.V."/>
            <person name="Mortensen U.H."/>
            <person name="Andersen M.R."/>
            <person name="Baker S.E."/>
        </authorList>
    </citation>
    <scope>NUCLEOTIDE SEQUENCE [LARGE SCALE GENOMIC DNA]</scope>
    <source>
        <strain evidence="2 3">CBS 707.79</strain>
    </source>
</reference>
<name>A0A319DPY0_9EURO</name>
<feature type="region of interest" description="Disordered" evidence="1">
    <location>
        <begin position="190"/>
        <end position="249"/>
    </location>
</feature>
<dbReference type="VEuPathDB" id="FungiDB:BO71DRAFT_422481"/>
<evidence type="ECO:0000256" key="1">
    <source>
        <dbReference type="SAM" id="MobiDB-lite"/>
    </source>
</evidence>
<dbReference type="PANTHER" id="PTHR28054:SF1">
    <property type="entry name" value="RNA POLYMERASE I-SPECIFIC TRANSCRIPTION INITIATION FACTOR RRN10"/>
    <property type="match status" value="1"/>
</dbReference>
<organism evidence="2 3">
    <name type="scientific">Aspergillus ellipticus CBS 707.79</name>
    <dbReference type="NCBI Taxonomy" id="1448320"/>
    <lineage>
        <taxon>Eukaryota</taxon>
        <taxon>Fungi</taxon>
        <taxon>Dikarya</taxon>
        <taxon>Ascomycota</taxon>
        <taxon>Pezizomycotina</taxon>
        <taxon>Eurotiomycetes</taxon>
        <taxon>Eurotiomycetidae</taxon>
        <taxon>Eurotiales</taxon>
        <taxon>Aspergillaceae</taxon>
        <taxon>Aspergillus</taxon>
        <taxon>Aspergillus subgen. Circumdati</taxon>
    </lineage>
</organism>
<feature type="compositionally biased region" description="Basic residues" evidence="1">
    <location>
        <begin position="216"/>
        <end position="226"/>
    </location>
</feature>
<dbReference type="Proteomes" id="UP000247810">
    <property type="component" value="Unassembled WGS sequence"/>
</dbReference>
<dbReference type="InterPro" id="IPR022793">
    <property type="entry name" value="Rrn10"/>
</dbReference>
<accession>A0A319DPY0</accession>
<feature type="region of interest" description="Disordered" evidence="1">
    <location>
        <begin position="52"/>
        <end position="78"/>
    </location>
</feature>
<feature type="compositionally biased region" description="Polar residues" evidence="1">
    <location>
        <begin position="1"/>
        <end position="15"/>
    </location>
</feature>
<dbReference type="PANTHER" id="PTHR28054">
    <property type="entry name" value="RNA POLYMERASE I-SPECIFIC TRANSCRIPTION INITIATION FACTOR RRN10"/>
    <property type="match status" value="1"/>
</dbReference>
<evidence type="ECO:0000313" key="2">
    <source>
        <dbReference type="EMBL" id="PYH90148.1"/>
    </source>
</evidence>
<evidence type="ECO:0000313" key="3">
    <source>
        <dbReference type="Proteomes" id="UP000247810"/>
    </source>
</evidence>
<dbReference type="AlphaFoldDB" id="A0A319DPY0"/>
<gene>
    <name evidence="2" type="ORF">BO71DRAFT_422481</name>
</gene>
<feature type="region of interest" description="Disordered" evidence="1">
    <location>
        <begin position="1"/>
        <end position="35"/>
    </location>
</feature>